<feature type="compositionally biased region" description="Acidic residues" evidence="1">
    <location>
        <begin position="1"/>
        <end position="21"/>
    </location>
</feature>
<dbReference type="Gene3D" id="1.20.120.900">
    <property type="entry name" value="Pex19, mPTS binding domain"/>
    <property type="match status" value="1"/>
</dbReference>
<dbReference type="AlphaFoldDB" id="A0A060T1P4"/>
<dbReference type="PANTHER" id="PTHR12774:SF2">
    <property type="entry name" value="PEROXISOMAL BIOGENESIS FACTOR 19"/>
    <property type="match status" value="1"/>
</dbReference>
<dbReference type="GO" id="GO:0005778">
    <property type="term" value="C:peroxisomal membrane"/>
    <property type="evidence" value="ECO:0007669"/>
    <property type="project" value="TreeGrafter"/>
</dbReference>
<reference evidence="2" key="2">
    <citation type="submission" date="2014-06" db="EMBL/GenBank/DDBJ databases">
        <title>The complete genome of Blastobotrys (Arxula) adeninivorans LS3 - a yeast of biotechnological interest.</title>
        <authorList>
            <person name="Kunze G."/>
            <person name="Gaillardin C."/>
            <person name="Czernicka M."/>
            <person name="Durrens P."/>
            <person name="Martin T."/>
            <person name="Boer E."/>
            <person name="Gabaldon T."/>
            <person name="Cruz J."/>
            <person name="Talla E."/>
            <person name="Marck C."/>
            <person name="Goffeau A."/>
            <person name="Barbe V."/>
            <person name="Baret P."/>
            <person name="Baronian K."/>
            <person name="Beier S."/>
            <person name="Bleykasten C."/>
            <person name="Bode R."/>
            <person name="Casaregola S."/>
            <person name="Despons L."/>
            <person name="Fairhead C."/>
            <person name="Giersberg M."/>
            <person name="Gierski P."/>
            <person name="Hahnel U."/>
            <person name="Hartmann A."/>
            <person name="Jankowska D."/>
            <person name="Jubin C."/>
            <person name="Jung P."/>
            <person name="Lafontaine I."/>
            <person name="Leh-Louis V."/>
            <person name="Lemaire M."/>
            <person name="Marcet-Houben M."/>
            <person name="Mascher M."/>
            <person name="Morel G."/>
            <person name="Richard G.-F."/>
            <person name="Riechen J."/>
            <person name="Sacerdot C."/>
            <person name="Sarkar A."/>
            <person name="Savel G."/>
            <person name="Schacherer J."/>
            <person name="Sherman D."/>
            <person name="Straub M.-L."/>
            <person name="Stein N."/>
            <person name="Thierry A."/>
            <person name="Trautwein-Schult A."/>
            <person name="Westhof E."/>
            <person name="Worch S."/>
            <person name="Dujon B."/>
            <person name="Souciet J.-L."/>
            <person name="Wincker P."/>
            <person name="Scholz U."/>
            <person name="Neuveglise N."/>
        </authorList>
    </citation>
    <scope>NUCLEOTIDE SEQUENCE</scope>
    <source>
        <strain evidence="2">LS3</strain>
    </source>
</reference>
<feature type="region of interest" description="Disordered" evidence="1">
    <location>
        <begin position="1"/>
        <end position="91"/>
    </location>
</feature>
<dbReference type="GO" id="GO:0045046">
    <property type="term" value="P:protein import into peroxisome membrane"/>
    <property type="evidence" value="ECO:0007669"/>
    <property type="project" value="TreeGrafter"/>
</dbReference>
<dbReference type="EMBL" id="HG937693">
    <property type="protein sequence ID" value="CDP34868.1"/>
    <property type="molecule type" value="Genomic_DNA"/>
</dbReference>
<feature type="compositionally biased region" description="Low complexity" evidence="1">
    <location>
        <begin position="130"/>
        <end position="155"/>
    </location>
</feature>
<accession>A0A060T1P4</accession>
<dbReference type="GO" id="GO:0033328">
    <property type="term" value="F:peroxisome membrane targeting sequence binding"/>
    <property type="evidence" value="ECO:0007669"/>
    <property type="project" value="TreeGrafter"/>
</dbReference>
<proteinExistence type="predicted"/>
<gene>
    <name evidence="2" type="ORF">GNLVRS02_ARAD1C22286g</name>
</gene>
<dbReference type="InterPro" id="IPR038322">
    <property type="entry name" value="Pex19_C_sf"/>
</dbReference>
<dbReference type="PANTHER" id="PTHR12774">
    <property type="entry name" value="PEROXISOMAL BIOGENESIS FACTOR 19"/>
    <property type="match status" value="1"/>
</dbReference>
<feature type="compositionally biased region" description="Polar residues" evidence="1">
    <location>
        <begin position="69"/>
        <end position="85"/>
    </location>
</feature>
<sequence>MASHEEDELDDLDDLLDDFTDEVLSKPPGSLAQESSKEPQEPSSQDDGDDAKAAPSTTDATTEGRAESKSTGTSEGANAATQPSSGAAADLDEEFAKKLKLGVDQLLAEMGDDPEAKQSFEALMAGISQSTGSDGATGAKGTGSSAAPSSSSAGGFQDTISQTMNRLKESRQDLDEQQSQFSSEADFLAKMMKELESASGSGDGMDMTNLLDEMLQELSSKEILYEPIKEMNDKYPAWLEKNGNSLPKDELERYKKQQKIVREICQKFEAPDYSDSDAETRKFITDRMQEMQDSGAPPQALMGDLAAGAIPGLEGDKLPDDLENCNVQ</sequence>
<dbReference type="PhylomeDB" id="A0A060T1P4"/>
<protein>
    <submittedName>
        <fullName evidence="2">ARAD1C22286p</fullName>
    </submittedName>
</protein>
<feature type="region of interest" description="Disordered" evidence="1">
    <location>
        <begin position="289"/>
        <end position="328"/>
    </location>
</feature>
<dbReference type="Pfam" id="PF04614">
    <property type="entry name" value="Pex19"/>
    <property type="match status" value="1"/>
</dbReference>
<dbReference type="InterPro" id="IPR006708">
    <property type="entry name" value="Pex19"/>
</dbReference>
<feature type="region of interest" description="Disordered" evidence="1">
    <location>
        <begin position="110"/>
        <end position="185"/>
    </location>
</feature>
<evidence type="ECO:0000256" key="1">
    <source>
        <dbReference type="SAM" id="MobiDB-lite"/>
    </source>
</evidence>
<name>A0A060T1P4_BLAAD</name>
<evidence type="ECO:0000313" key="2">
    <source>
        <dbReference type="EMBL" id="CDP34868.1"/>
    </source>
</evidence>
<reference evidence="2" key="1">
    <citation type="submission" date="2014-02" db="EMBL/GenBank/DDBJ databases">
        <authorList>
            <person name="Genoscope - CEA"/>
        </authorList>
    </citation>
    <scope>NUCLEOTIDE SEQUENCE</scope>
    <source>
        <strain evidence="2">LS3</strain>
    </source>
</reference>
<organism evidence="2">
    <name type="scientific">Blastobotrys adeninivorans</name>
    <name type="common">Yeast</name>
    <name type="synonym">Arxula adeninivorans</name>
    <dbReference type="NCBI Taxonomy" id="409370"/>
    <lineage>
        <taxon>Eukaryota</taxon>
        <taxon>Fungi</taxon>
        <taxon>Dikarya</taxon>
        <taxon>Ascomycota</taxon>
        <taxon>Saccharomycotina</taxon>
        <taxon>Dipodascomycetes</taxon>
        <taxon>Dipodascales</taxon>
        <taxon>Trichomonascaceae</taxon>
        <taxon>Blastobotrys</taxon>
    </lineage>
</organism>